<keyword evidence="5 9" id="KW-0297">G-protein coupled receptor</keyword>
<reference evidence="12" key="1">
    <citation type="submission" date="2025-08" db="UniProtKB">
        <authorList>
            <consortium name="Ensembl"/>
        </authorList>
    </citation>
    <scope>IDENTIFICATION</scope>
</reference>
<evidence type="ECO:0000256" key="3">
    <source>
        <dbReference type="ARBA" id="ARBA00022692"/>
    </source>
</evidence>
<dbReference type="CDD" id="cd15055">
    <property type="entry name" value="7tmA_TAARs"/>
    <property type="match status" value="1"/>
</dbReference>
<reference evidence="12" key="2">
    <citation type="submission" date="2025-09" db="UniProtKB">
        <authorList>
            <consortium name="Ensembl"/>
        </authorList>
    </citation>
    <scope>IDENTIFICATION</scope>
</reference>
<feature type="transmembrane region" description="Helical" evidence="10">
    <location>
        <begin position="88"/>
        <end position="109"/>
    </location>
</feature>
<dbReference type="InterPro" id="IPR017452">
    <property type="entry name" value="GPCR_Rhodpsn_7TM"/>
</dbReference>
<dbReference type="InterPro" id="IPR000276">
    <property type="entry name" value="GPCR_Rhodpsn"/>
</dbReference>
<feature type="transmembrane region" description="Helical" evidence="10">
    <location>
        <begin position="130"/>
        <end position="149"/>
    </location>
</feature>
<dbReference type="PROSITE" id="PS00237">
    <property type="entry name" value="G_PROTEIN_RECEP_F1_1"/>
    <property type="match status" value="1"/>
</dbReference>
<dbReference type="GeneTree" id="ENSGT01050000244823"/>
<comment type="similarity">
    <text evidence="9">Belongs to the G-protein coupled receptor 1 family.</text>
</comment>
<dbReference type="GO" id="GO:0001594">
    <property type="term" value="F:trace-amine receptor activity"/>
    <property type="evidence" value="ECO:0007669"/>
    <property type="project" value="TreeGrafter"/>
</dbReference>
<evidence type="ECO:0000256" key="7">
    <source>
        <dbReference type="ARBA" id="ARBA00023170"/>
    </source>
</evidence>
<protein>
    <recommendedName>
        <fullName evidence="11">G-protein coupled receptors family 1 profile domain-containing protein</fullName>
    </recommendedName>
</protein>
<dbReference type="Pfam" id="PF00001">
    <property type="entry name" value="7tm_1"/>
    <property type="match status" value="1"/>
</dbReference>
<evidence type="ECO:0000313" key="13">
    <source>
        <dbReference type="Proteomes" id="UP000264840"/>
    </source>
</evidence>
<evidence type="ECO:0000256" key="2">
    <source>
        <dbReference type="ARBA" id="ARBA00022475"/>
    </source>
</evidence>
<dbReference type="InterPro" id="IPR050569">
    <property type="entry name" value="TAAR"/>
</dbReference>
<dbReference type="PRINTS" id="PR00237">
    <property type="entry name" value="GPCRRHODOPSN"/>
</dbReference>
<feature type="transmembrane region" description="Helical" evidence="10">
    <location>
        <begin position="169"/>
        <end position="202"/>
    </location>
</feature>
<keyword evidence="8 9" id="KW-0807">Transducer</keyword>
<dbReference type="PANTHER" id="PTHR24249">
    <property type="entry name" value="HISTAMINE RECEPTOR-RELATED G-PROTEIN COUPLED RECEPTOR"/>
    <property type="match status" value="1"/>
</dbReference>
<keyword evidence="6 10" id="KW-0472">Membrane</keyword>
<dbReference type="OMA" id="NYMSFIV"/>
<keyword evidence="2" id="KW-1003">Cell membrane</keyword>
<keyword evidence="13" id="KW-1185">Reference proteome</keyword>
<feature type="transmembrane region" description="Helical" evidence="10">
    <location>
        <begin position="51"/>
        <end position="82"/>
    </location>
</feature>
<evidence type="ECO:0000256" key="6">
    <source>
        <dbReference type="ARBA" id="ARBA00023136"/>
    </source>
</evidence>
<sequence>KAYVALKPLHTFKFNIMLCGTNIKFLILREDFFGNGAFLTYSRQLHTPTNILLLSLAVSDVLVGLLLLPGEIFLGIACWAFGNLLCSLFNYVSFIITSASVGNMVLISVDRYVAICYPLHYSTRITVTRVKRSVCLCWLCCVLYSSVLLKDELIQPGRHNSCYGECVFVINFIAGTVDLLLTFIVPISVIVVLYIRVFAVAVSQARAMRSQLSVNLTTKKSELKAGRTLGVLIVVFLMCFCQYYCVSLAGEDSLSESSTSIVRYLFYFNSCLNPLIYALFYPWFRKAIKHIVMLQIFHSGSHEDNIL</sequence>
<proteinExistence type="inferred from homology"/>
<name>A0A3Q2XEN9_HAPBU</name>
<keyword evidence="3 9" id="KW-0812">Transmembrane</keyword>
<dbReference type="AlphaFoldDB" id="A0A3Q2XEN9"/>
<dbReference type="PANTHER" id="PTHR24249:SF381">
    <property type="entry name" value="TRACE AMINE ASSOCIATED RECEPTOR 19P-RELATED"/>
    <property type="match status" value="1"/>
</dbReference>
<evidence type="ECO:0000256" key="9">
    <source>
        <dbReference type="RuleBase" id="RU000688"/>
    </source>
</evidence>
<feature type="transmembrane region" description="Helical" evidence="10">
    <location>
        <begin position="229"/>
        <end position="249"/>
    </location>
</feature>
<keyword evidence="4 10" id="KW-1133">Transmembrane helix</keyword>
<comment type="subcellular location">
    <subcellularLocation>
        <location evidence="1">Cell membrane</location>
        <topology evidence="1">Multi-pass membrane protein</topology>
    </subcellularLocation>
</comment>
<dbReference type="Ensembl" id="ENSHBUT00000028121.1">
    <property type="protein sequence ID" value="ENSHBUP00000033890.1"/>
    <property type="gene ID" value="ENSHBUG00000021047.1"/>
</dbReference>
<evidence type="ECO:0000256" key="1">
    <source>
        <dbReference type="ARBA" id="ARBA00004651"/>
    </source>
</evidence>
<evidence type="ECO:0000256" key="4">
    <source>
        <dbReference type="ARBA" id="ARBA00022989"/>
    </source>
</evidence>
<evidence type="ECO:0000256" key="8">
    <source>
        <dbReference type="ARBA" id="ARBA00023224"/>
    </source>
</evidence>
<accession>A0A3Q2XEN9</accession>
<evidence type="ECO:0000256" key="5">
    <source>
        <dbReference type="ARBA" id="ARBA00023040"/>
    </source>
</evidence>
<feature type="domain" description="G-protein coupled receptors family 1 profile" evidence="11">
    <location>
        <begin position="30"/>
        <end position="277"/>
    </location>
</feature>
<feature type="transmembrane region" description="Helical" evidence="10">
    <location>
        <begin position="261"/>
        <end position="284"/>
    </location>
</feature>
<evidence type="ECO:0000313" key="12">
    <source>
        <dbReference type="Ensembl" id="ENSHBUP00000033890.1"/>
    </source>
</evidence>
<evidence type="ECO:0000259" key="11">
    <source>
        <dbReference type="PROSITE" id="PS50262"/>
    </source>
</evidence>
<keyword evidence="7 9" id="KW-0675">Receptor</keyword>
<dbReference type="STRING" id="8153.ENSHBUP00000033890"/>
<dbReference type="Proteomes" id="UP000264840">
    <property type="component" value="Unplaced"/>
</dbReference>
<organism evidence="12 13">
    <name type="scientific">Haplochromis burtoni</name>
    <name type="common">Burton's mouthbrooder</name>
    <name type="synonym">Chromis burtoni</name>
    <dbReference type="NCBI Taxonomy" id="8153"/>
    <lineage>
        <taxon>Eukaryota</taxon>
        <taxon>Metazoa</taxon>
        <taxon>Chordata</taxon>
        <taxon>Craniata</taxon>
        <taxon>Vertebrata</taxon>
        <taxon>Euteleostomi</taxon>
        <taxon>Actinopterygii</taxon>
        <taxon>Neopterygii</taxon>
        <taxon>Teleostei</taxon>
        <taxon>Neoteleostei</taxon>
        <taxon>Acanthomorphata</taxon>
        <taxon>Ovalentaria</taxon>
        <taxon>Cichlomorphae</taxon>
        <taxon>Cichliformes</taxon>
        <taxon>Cichlidae</taxon>
        <taxon>African cichlids</taxon>
        <taxon>Pseudocrenilabrinae</taxon>
        <taxon>Haplochromini</taxon>
        <taxon>Haplochromis</taxon>
    </lineage>
</organism>
<dbReference type="Gene3D" id="1.20.1070.10">
    <property type="entry name" value="Rhodopsin 7-helix transmembrane proteins"/>
    <property type="match status" value="1"/>
</dbReference>
<dbReference type="SMART" id="SM01381">
    <property type="entry name" value="7TM_GPCR_Srsx"/>
    <property type="match status" value="1"/>
</dbReference>
<dbReference type="GO" id="GO:0005886">
    <property type="term" value="C:plasma membrane"/>
    <property type="evidence" value="ECO:0007669"/>
    <property type="project" value="UniProtKB-SubCell"/>
</dbReference>
<dbReference type="PROSITE" id="PS50262">
    <property type="entry name" value="G_PROTEIN_RECEP_F1_2"/>
    <property type="match status" value="1"/>
</dbReference>
<evidence type="ECO:0000256" key="10">
    <source>
        <dbReference type="SAM" id="Phobius"/>
    </source>
</evidence>
<dbReference type="SUPFAM" id="SSF81321">
    <property type="entry name" value="Family A G protein-coupled receptor-like"/>
    <property type="match status" value="1"/>
</dbReference>